<feature type="transmembrane region" description="Helical" evidence="1">
    <location>
        <begin position="6"/>
        <end position="28"/>
    </location>
</feature>
<proteinExistence type="predicted"/>
<evidence type="ECO:0000259" key="2">
    <source>
        <dbReference type="Pfam" id="PF07853"/>
    </source>
</evidence>
<comment type="caution">
    <text evidence="4">The sequence shown here is derived from an EMBL/GenBank/DDBJ whole genome shotgun (WGS) entry which is preliminary data.</text>
</comment>
<evidence type="ECO:0000313" key="5">
    <source>
        <dbReference type="Proteomes" id="UP001623592"/>
    </source>
</evidence>
<dbReference type="Proteomes" id="UP001623592">
    <property type="component" value="Unassembled WGS sequence"/>
</dbReference>
<evidence type="ECO:0000313" key="4">
    <source>
        <dbReference type="EMBL" id="MFL0248955.1"/>
    </source>
</evidence>
<sequence>MNDRIVLSLISALTMIISVAVQVVSLNASKKDIFLGIRIPESERNSSELKSIGKKYIAANLTIGIPVIVVFSVLIYKIAYLWLFMVLIFAFMFVDFLVYYRYNRMVSKLKNEKKWLKTKRQVVVIDTNFSKENQNKIMPSAWWFSISFLIVAACAIINIINYSKLPYRFPTHWGLDGKPNGYSTKSYINVLIFPLMQLLMTVIMIFSYKSIGWSKKEINPRNPEESKIRSIKFRKIWGIYIIFINYIMQIIFLIEDLQTMQIIKLDTKIILPFIIIAIVVGVTVVSVTISIKVGQGGSKLKVDIENKAQDVDIRDDDRFWKFGNTIYYNKEDPSVFVEKRFGVGWTVNAGSTLGKIFYIVMILILICSVVPLFFVK</sequence>
<dbReference type="PIRSF" id="PIRSF032908">
    <property type="entry name" value="UCP032908"/>
    <property type="match status" value="1"/>
</dbReference>
<feature type="transmembrane region" description="Helical" evidence="1">
    <location>
        <begin position="187"/>
        <end position="208"/>
    </location>
</feature>
<evidence type="ECO:0000256" key="1">
    <source>
        <dbReference type="SAM" id="Phobius"/>
    </source>
</evidence>
<keyword evidence="5" id="KW-1185">Reference proteome</keyword>
<dbReference type="EMBL" id="JBJIAA010000001">
    <property type="protein sequence ID" value="MFL0248955.1"/>
    <property type="molecule type" value="Genomic_DNA"/>
</dbReference>
<reference evidence="4 5" key="1">
    <citation type="submission" date="2024-11" db="EMBL/GenBank/DDBJ databases">
        <authorList>
            <person name="Heng Y.C."/>
            <person name="Lim A.C.H."/>
            <person name="Lee J.K.Y."/>
            <person name="Kittelmann S."/>
        </authorList>
    </citation>
    <scope>NUCLEOTIDE SEQUENCE [LARGE SCALE GENOMIC DNA]</scope>
    <source>
        <strain evidence="4 5">WILCCON 0114</strain>
    </source>
</reference>
<feature type="transmembrane region" description="Helical" evidence="1">
    <location>
        <begin position="269"/>
        <end position="291"/>
    </location>
</feature>
<gene>
    <name evidence="4" type="ORF">ACJDT4_00855</name>
</gene>
<dbReference type="Pfam" id="PF19124">
    <property type="entry name" value="DUF5808"/>
    <property type="match status" value="1"/>
</dbReference>
<name>A0ABW8TAK9_9CLOT</name>
<dbReference type="Pfam" id="PF07853">
    <property type="entry name" value="DUF1648"/>
    <property type="match status" value="1"/>
</dbReference>
<organism evidence="4 5">
    <name type="scientific">Clostridium neuense</name>
    <dbReference type="NCBI Taxonomy" id="1728934"/>
    <lineage>
        <taxon>Bacteria</taxon>
        <taxon>Bacillati</taxon>
        <taxon>Bacillota</taxon>
        <taxon>Clostridia</taxon>
        <taxon>Eubacteriales</taxon>
        <taxon>Clostridiaceae</taxon>
        <taxon>Clostridium</taxon>
    </lineage>
</organism>
<dbReference type="PANTHER" id="PTHR37810">
    <property type="entry name" value="IMMUNITY PROTEIN SDPI"/>
    <property type="match status" value="1"/>
</dbReference>
<protein>
    <submittedName>
        <fullName evidence="4">DUF1648 domain-containing protein</fullName>
    </submittedName>
</protein>
<feature type="domain" description="DUF5808" evidence="3">
    <location>
        <begin position="330"/>
        <end position="355"/>
    </location>
</feature>
<keyword evidence="1" id="KW-0812">Transmembrane</keyword>
<feature type="transmembrane region" description="Helical" evidence="1">
    <location>
        <begin position="56"/>
        <end position="75"/>
    </location>
</feature>
<dbReference type="PANTHER" id="PTHR37810:SF9">
    <property type="entry name" value="MEMBRANE PROTEIN"/>
    <property type="match status" value="1"/>
</dbReference>
<accession>A0ABW8TAK9</accession>
<feature type="transmembrane region" description="Helical" evidence="1">
    <location>
        <begin position="81"/>
        <end position="100"/>
    </location>
</feature>
<feature type="domain" description="DUF1648" evidence="2">
    <location>
        <begin position="149"/>
        <end position="198"/>
    </location>
</feature>
<dbReference type="RefSeq" id="WP_406785633.1">
    <property type="nucleotide sequence ID" value="NZ_JBJIAA010000001.1"/>
</dbReference>
<keyword evidence="1" id="KW-1133">Transmembrane helix</keyword>
<feature type="transmembrane region" description="Helical" evidence="1">
    <location>
        <begin position="356"/>
        <end position="375"/>
    </location>
</feature>
<feature type="transmembrane region" description="Helical" evidence="1">
    <location>
        <begin position="236"/>
        <end position="254"/>
    </location>
</feature>
<evidence type="ECO:0000259" key="3">
    <source>
        <dbReference type="Pfam" id="PF19124"/>
    </source>
</evidence>
<dbReference type="InterPro" id="IPR012867">
    <property type="entry name" value="DUF1648"/>
</dbReference>
<keyword evidence="1" id="KW-0472">Membrane</keyword>
<dbReference type="InterPro" id="IPR014574">
    <property type="entry name" value="UCP032908"/>
</dbReference>
<feature type="transmembrane region" description="Helical" evidence="1">
    <location>
        <begin position="141"/>
        <end position="160"/>
    </location>
</feature>
<dbReference type="InterPro" id="IPR043831">
    <property type="entry name" value="DUF5808"/>
</dbReference>